<evidence type="ECO:0000256" key="1">
    <source>
        <dbReference type="ARBA" id="ARBA00022763"/>
    </source>
</evidence>
<dbReference type="InterPro" id="IPR036217">
    <property type="entry name" value="MethylDNA_cys_MeTrfase_DNAb"/>
</dbReference>
<dbReference type="AlphaFoldDB" id="A0A923E5S7"/>
<sequence>MNDLLVERVMRLVEAVPAGRATTYGALASAVGALASAVGAGPRVVARILAEWGSGAPWWRVVNAKGELPGPLALRARPMWALEGVPLFGSPGGAPRVDLPRASWAEAEIAAALDRVDASLETSS</sequence>
<dbReference type="Pfam" id="PF01035">
    <property type="entry name" value="DNA_binding_1"/>
    <property type="match status" value="1"/>
</dbReference>
<dbReference type="SUPFAM" id="SSF46767">
    <property type="entry name" value="Methylated DNA-protein cysteine methyltransferase, C-terminal domain"/>
    <property type="match status" value="1"/>
</dbReference>
<keyword evidence="1" id="KW-0227">DNA damage</keyword>
<dbReference type="GO" id="GO:0006281">
    <property type="term" value="P:DNA repair"/>
    <property type="evidence" value="ECO:0007669"/>
    <property type="project" value="InterPro"/>
</dbReference>
<evidence type="ECO:0000259" key="2">
    <source>
        <dbReference type="Pfam" id="PF01035"/>
    </source>
</evidence>
<dbReference type="InterPro" id="IPR036388">
    <property type="entry name" value="WH-like_DNA-bd_sf"/>
</dbReference>
<reference evidence="3" key="1">
    <citation type="submission" date="2020-08" db="EMBL/GenBank/DDBJ databases">
        <title>Sequencing the genomes of 1000 actinobacteria strains.</title>
        <authorList>
            <person name="Klenk H.-P."/>
        </authorList>
    </citation>
    <scope>NUCLEOTIDE SEQUENCE</scope>
    <source>
        <strain evidence="3">DSM 10695</strain>
    </source>
</reference>
<protein>
    <submittedName>
        <fullName evidence="3">Alkylated DNA nucleotide flippase Atl1</fullName>
    </submittedName>
</protein>
<dbReference type="GO" id="GO:0003824">
    <property type="term" value="F:catalytic activity"/>
    <property type="evidence" value="ECO:0007669"/>
    <property type="project" value="InterPro"/>
</dbReference>
<organism evidence="3 4">
    <name type="scientific">Schaalia hyovaginalis</name>
    <dbReference type="NCBI Taxonomy" id="29316"/>
    <lineage>
        <taxon>Bacteria</taxon>
        <taxon>Bacillati</taxon>
        <taxon>Actinomycetota</taxon>
        <taxon>Actinomycetes</taxon>
        <taxon>Actinomycetales</taxon>
        <taxon>Actinomycetaceae</taxon>
        <taxon>Schaalia</taxon>
    </lineage>
</organism>
<dbReference type="InterPro" id="IPR014048">
    <property type="entry name" value="MethylDNA_cys_MeTrfase_DNA-bd"/>
</dbReference>
<gene>
    <name evidence="3" type="ORF">HD592_000644</name>
</gene>
<comment type="caution">
    <text evidence="3">The sequence shown here is derived from an EMBL/GenBank/DDBJ whole genome shotgun (WGS) entry which is preliminary data.</text>
</comment>
<dbReference type="EMBL" id="JACHMK010000001">
    <property type="protein sequence ID" value="MBB6334079.1"/>
    <property type="molecule type" value="Genomic_DNA"/>
</dbReference>
<dbReference type="RefSeq" id="WP_184451834.1">
    <property type="nucleotide sequence ID" value="NZ_JACHMK010000001.1"/>
</dbReference>
<keyword evidence="4" id="KW-1185">Reference proteome</keyword>
<evidence type="ECO:0000313" key="4">
    <source>
        <dbReference type="Proteomes" id="UP000617426"/>
    </source>
</evidence>
<dbReference type="Gene3D" id="1.10.10.10">
    <property type="entry name" value="Winged helix-like DNA-binding domain superfamily/Winged helix DNA-binding domain"/>
    <property type="match status" value="1"/>
</dbReference>
<dbReference type="InterPro" id="IPR052520">
    <property type="entry name" value="ATL_DNA_repair"/>
</dbReference>
<dbReference type="PANTHER" id="PTHR42942:SF1">
    <property type="entry name" value="ALKYLTRANSFERASE-LIKE PROTEIN 1"/>
    <property type="match status" value="1"/>
</dbReference>
<proteinExistence type="predicted"/>
<name>A0A923E5S7_9ACTO</name>
<dbReference type="CDD" id="cd06445">
    <property type="entry name" value="ATase"/>
    <property type="match status" value="1"/>
</dbReference>
<evidence type="ECO:0000313" key="3">
    <source>
        <dbReference type="EMBL" id="MBB6334079.1"/>
    </source>
</evidence>
<dbReference type="PANTHER" id="PTHR42942">
    <property type="entry name" value="6-O-METHYLGUANINE DNA METHYLTRANSFERASE"/>
    <property type="match status" value="1"/>
</dbReference>
<dbReference type="Proteomes" id="UP000617426">
    <property type="component" value="Unassembled WGS sequence"/>
</dbReference>
<feature type="domain" description="Methylated-DNA-[protein]-cysteine S-methyltransferase DNA binding" evidence="2">
    <location>
        <begin position="7"/>
        <end position="75"/>
    </location>
</feature>
<accession>A0A923E5S7</accession>